<feature type="non-terminal residue" evidence="1">
    <location>
        <position position="88"/>
    </location>
</feature>
<gene>
    <name evidence="1" type="ORF">LCGC14_0811910</name>
</gene>
<comment type="caution">
    <text evidence="1">The sequence shown here is derived from an EMBL/GenBank/DDBJ whole genome shotgun (WGS) entry which is preliminary data.</text>
</comment>
<accession>A0A0F9PLH9</accession>
<dbReference type="EMBL" id="LAZR01002238">
    <property type="protein sequence ID" value="KKN32640.1"/>
    <property type="molecule type" value="Genomic_DNA"/>
</dbReference>
<evidence type="ECO:0000313" key="1">
    <source>
        <dbReference type="EMBL" id="KKN32640.1"/>
    </source>
</evidence>
<protein>
    <submittedName>
        <fullName evidence="1">Uncharacterized protein</fullName>
    </submittedName>
</protein>
<sequence length="88" mass="10182">MKVIDTNPNKLKIYIIEPVNWLVFAKLYPKMNNTNKNTYIGVDNGLAGALVLLENNTIKEKIIMPTIKSTKNKREYDIQSIISFFTKY</sequence>
<name>A0A0F9PLH9_9ZZZZ</name>
<proteinExistence type="predicted"/>
<reference evidence="1" key="1">
    <citation type="journal article" date="2015" name="Nature">
        <title>Complex archaea that bridge the gap between prokaryotes and eukaryotes.</title>
        <authorList>
            <person name="Spang A."/>
            <person name="Saw J.H."/>
            <person name="Jorgensen S.L."/>
            <person name="Zaremba-Niedzwiedzka K."/>
            <person name="Martijn J."/>
            <person name="Lind A.E."/>
            <person name="van Eijk R."/>
            <person name="Schleper C."/>
            <person name="Guy L."/>
            <person name="Ettema T.J."/>
        </authorList>
    </citation>
    <scope>NUCLEOTIDE SEQUENCE</scope>
</reference>
<dbReference type="AlphaFoldDB" id="A0A0F9PLH9"/>
<organism evidence="1">
    <name type="scientific">marine sediment metagenome</name>
    <dbReference type="NCBI Taxonomy" id="412755"/>
    <lineage>
        <taxon>unclassified sequences</taxon>
        <taxon>metagenomes</taxon>
        <taxon>ecological metagenomes</taxon>
    </lineage>
</organism>